<feature type="compositionally biased region" description="Basic and acidic residues" evidence="2">
    <location>
        <begin position="14"/>
        <end position="26"/>
    </location>
</feature>
<keyword evidence="5" id="KW-1185">Reference proteome</keyword>
<comment type="caution">
    <text evidence="4">The sequence shown here is derived from an EMBL/GenBank/DDBJ whole genome shotgun (WGS) entry which is preliminary data.</text>
</comment>
<dbReference type="Gene3D" id="3.20.20.240">
    <property type="entry name" value="Methylmalonyl-CoA mutase"/>
    <property type="match status" value="1"/>
</dbReference>
<sequence length="624" mass="64993">MSENDGDAAEPVAEEVRGGLDERADLEPAQGSLALADGATATREQWEHAAAGVLRKAGRLTDDDADALVWEKLARRTLDGLTVTPLGTPDDLDGLVTGGRPQRVGAWDVRALLSVGDDVAPAAAREEALADLEGGVTSLWLRVAPDTDLPALLDGVLLDVAPVVLDAPGSALDTARAFVDHLRATGVTAAAGTSLGADPVAARVRGVDVSLDALVEIARLARDAGVEAAIVDATALHDRGATQAQELGYSLAVGLAYLRALEAEVGLDDAGRLLSFRYAATDEQFPTIALLRAARRLWARVLEHCGAAPAPQRQHAVTSRPMLSAYDVHVNLLRTTVAAFAAGVGGADAVTVLPYDEPIGRADAFSRRMARNQSALLLDESHVGAVADPAGGAYAVERLTDDLARAGWAELQRIEAAGGVLAALDDGSLLARVDDSVAARDRLVATRRRPVTGLSEFPDLAERRPTRSPDRLAPPVRRYGAPYEALRDDPPSATVFLATLGPVAQHTARATFASNLLAAGGIGVDVAGATADAGEVAAAYGGQPVVLVAGTDDAYAQWGADAARALRDKGARWVVVAGKPAGWADDSCAMGVDALAFLSRTREKLGDDRPGDERPVHTREEARA</sequence>
<evidence type="ECO:0000313" key="4">
    <source>
        <dbReference type="EMBL" id="TQJ09227.1"/>
    </source>
</evidence>
<feature type="domain" description="Methylmalonyl-CoA mutase alpha/beta chain catalytic" evidence="3">
    <location>
        <begin position="126"/>
        <end position="461"/>
    </location>
</feature>
<organism evidence="4 5">
    <name type="scientific">Lapillicoccus jejuensis</name>
    <dbReference type="NCBI Taxonomy" id="402171"/>
    <lineage>
        <taxon>Bacteria</taxon>
        <taxon>Bacillati</taxon>
        <taxon>Actinomycetota</taxon>
        <taxon>Actinomycetes</taxon>
        <taxon>Micrococcales</taxon>
        <taxon>Intrasporangiaceae</taxon>
        <taxon>Lapillicoccus</taxon>
    </lineage>
</organism>
<dbReference type="PANTHER" id="PTHR48101">
    <property type="entry name" value="METHYLMALONYL-COA MUTASE, MITOCHONDRIAL-RELATED"/>
    <property type="match status" value="1"/>
</dbReference>
<dbReference type="Pfam" id="PF01642">
    <property type="entry name" value="MM_CoA_mutase"/>
    <property type="match status" value="1"/>
</dbReference>
<evidence type="ECO:0000256" key="2">
    <source>
        <dbReference type="SAM" id="MobiDB-lite"/>
    </source>
</evidence>
<comment type="subunit">
    <text evidence="1">Heterodimer of an alpha and a beta chain.</text>
</comment>
<proteinExistence type="predicted"/>
<dbReference type="InterPro" id="IPR016176">
    <property type="entry name" value="Cbl-dep_enz_cat"/>
</dbReference>
<evidence type="ECO:0000256" key="1">
    <source>
        <dbReference type="ARBA" id="ARBA00011870"/>
    </source>
</evidence>
<dbReference type="GO" id="GO:0019678">
    <property type="term" value="P:propionate metabolic process, methylmalonyl pathway"/>
    <property type="evidence" value="ECO:0007669"/>
    <property type="project" value="TreeGrafter"/>
</dbReference>
<name>A0A542E1L4_9MICO</name>
<evidence type="ECO:0000313" key="5">
    <source>
        <dbReference type="Proteomes" id="UP000317893"/>
    </source>
</evidence>
<dbReference type="EMBL" id="VFMN01000001">
    <property type="protein sequence ID" value="TQJ09227.1"/>
    <property type="molecule type" value="Genomic_DNA"/>
</dbReference>
<feature type="region of interest" description="Disordered" evidence="2">
    <location>
        <begin position="1"/>
        <end position="30"/>
    </location>
</feature>
<reference evidence="4 5" key="1">
    <citation type="submission" date="2019-06" db="EMBL/GenBank/DDBJ databases">
        <title>Sequencing the genomes of 1000 actinobacteria strains.</title>
        <authorList>
            <person name="Klenk H.-P."/>
        </authorList>
    </citation>
    <scope>NUCLEOTIDE SEQUENCE [LARGE SCALE GENOMIC DNA]</scope>
    <source>
        <strain evidence="4 5">DSM 18607</strain>
    </source>
</reference>
<dbReference type="Gene3D" id="3.40.50.280">
    <property type="entry name" value="Cobalamin-binding domain"/>
    <property type="match status" value="1"/>
</dbReference>
<gene>
    <name evidence="4" type="ORF">FB458_2335</name>
</gene>
<dbReference type="Proteomes" id="UP000317893">
    <property type="component" value="Unassembled WGS sequence"/>
</dbReference>
<feature type="region of interest" description="Disordered" evidence="2">
    <location>
        <begin position="603"/>
        <end position="624"/>
    </location>
</feature>
<dbReference type="AlphaFoldDB" id="A0A542E1L4"/>
<dbReference type="GO" id="GO:0031419">
    <property type="term" value="F:cobalamin binding"/>
    <property type="evidence" value="ECO:0007669"/>
    <property type="project" value="UniProtKB-KW"/>
</dbReference>
<dbReference type="RefSeq" id="WP_141848633.1">
    <property type="nucleotide sequence ID" value="NZ_BAAAPR010000014.1"/>
</dbReference>
<dbReference type="SUPFAM" id="SSF51703">
    <property type="entry name" value="Cobalamin (vitamin B12)-dependent enzymes"/>
    <property type="match status" value="1"/>
</dbReference>
<dbReference type="GO" id="GO:0005737">
    <property type="term" value="C:cytoplasm"/>
    <property type="evidence" value="ECO:0007669"/>
    <property type="project" value="TreeGrafter"/>
</dbReference>
<dbReference type="PANTHER" id="PTHR48101:SF4">
    <property type="entry name" value="METHYLMALONYL-COA MUTASE, MITOCHONDRIAL"/>
    <property type="match status" value="1"/>
</dbReference>
<dbReference type="InterPro" id="IPR006099">
    <property type="entry name" value="MeMalonylCoA_mutase_a/b_cat"/>
</dbReference>
<dbReference type="GO" id="GO:0004494">
    <property type="term" value="F:methylmalonyl-CoA mutase activity"/>
    <property type="evidence" value="ECO:0007669"/>
    <property type="project" value="UniProtKB-EC"/>
</dbReference>
<accession>A0A542E1L4</accession>
<dbReference type="OrthoDB" id="9762378at2"/>
<evidence type="ECO:0000259" key="3">
    <source>
        <dbReference type="Pfam" id="PF01642"/>
    </source>
</evidence>
<protein>
    <submittedName>
        <fullName evidence="4">Heterodimeric methylmalonyl-CoA mutase small subunit</fullName>
    </submittedName>
</protein>